<evidence type="ECO:0000313" key="4">
    <source>
        <dbReference type="Proteomes" id="UP000010467"/>
    </source>
</evidence>
<feature type="region of interest" description="Disordered" evidence="1">
    <location>
        <begin position="74"/>
        <end position="106"/>
    </location>
</feature>
<sequence length="106" mass="11202">MKSRPRHQTWQRLLALLSVLAVFAGLAPHDGPTSRNTPSLAPAPLPEFRAVVAVPSVNLQDAGALPGTLAVTWPGTHDESGPRARMEAGFHPRPRALSSVRQLGGG</sequence>
<dbReference type="RefSeq" id="WP_015237082.1">
    <property type="nucleotide sequence ID" value="NC_019793.1"/>
</dbReference>
<keyword evidence="4" id="KW-1185">Reference proteome</keyword>
<gene>
    <name evidence="3" type="ordered locus">Deipe_3344</name>
</gene>
<dbReference type="STRING" id="937777.Deipe_3344"/>
<proteinExistence type="predicted"/>
<evidence type="ECO:0000313" key="3">
    <source>
        <dbReference type="EMBL" id="AFZ68784.1"/>
    </source>
</evidence>
<organism evidence="3 4">
    <name type="scientific">Deinococcus peraridilitoris (strain DSM 19664 / LMG 22246 / CIP 109416 / KR-200)</name>
    <dbReference type="NCBI Taxonomy" id="937777"/>
    <lineage>
        <taxon>Bacteria</taxon>
        <taxon>Thermotogati</taxon>
        <taxon>Deinococcota</taxon>
        <taxon>Deinococci</taxon>
        <taxon>Deinococcales</taxon>
        <taxon>Deinococcaceae</taxon>
        <taxon>Deinococcus</taxon>
    </lineage>
</organism>
<dbReference type="EMBL" id="CP003382">
    <property type="protein sequence ID" value="AFZ68784.1"/>
    <property type="molecule type" value="Genomic_DNA"/>
</dbReference>
<name>L0A5R6_DEIPD</name>
<feature type="signal peptide" evidence="2">
    <location>
        <begin position="1"/>
        <end position="24"/>
    </location>
</feature>
<feature type="compositionally biased region" description="Basic and acidic residues" evidence="1">
    <location>
        <begin position="76"/>
        <end position="90"/>
    </location>
</feature>
<protein>
    <submittedName>
        <fullName evidence="3">Uncharacterized protein</fullName>
    </submittedName>
</protein>
<feature type="chain" id="PRO_5003939028" evidence="2">
    <location>
        <begin position="25"/>
        <end position="106"/>
    </location>
</feature>
<evidence type="ECO:0000256" key="1">
    <source>
        <dbReference type="SAM" id="MobiDB-lite"/>
    </source>
</evidence>
<accession>L0A5R6</accession>
<dbReference type="KEGG" id="dpd:Deipe_3344"/>
<keyword evidence="2" id="KW-0732">Signal</keyword>
<dbReference type="Proteomes" id="UP000010467">
    <property type="component" value="Chromosome"/>
</dbReference>
<dbReference type="AlphaFoldDB" id="L0A5R6"/>
<dbReference type="HOGENOM" id="CLU_2218777_0_0_0"/>
<reference evidence="4" key="1">
    <citation type="submission" date="2012-03" db="EMBL/GenBank/DDBJ databases">
        <title>Complete sequence of chromosome of Deinococcus peraridilitoris DSM 19664.</title>
        <authorList>
            <person name="Lucas S."/>
            <person name="Copeland A."/>
            <person name="Lapidus A."/>
            <person name="Glavina del Rio T."/>
            <person name="Dalin E."/>
            <person name="Tice H."/>
            <person name="Bruce D."/>
            <person name="Goodwin L."/>
            <person name="Pitluck S."/>
            <person name="Peters L."/>
            <person name="Mikhailova N."/>
            <person name="Lu M."/>
            <person name="Kyrpides N."/>
            <person name="Mavromatis K."/>
            <person name="Ivanova N."/>
            <person name="Brettin T."/>
            <person name="Detter J.C."/>
            <person name="Han C."/>
            <person name="Larimer F."/>
            <person name="Land M."/>
            <person name="Hauser L."/>
            <person name="Markowitz V."/>
            <person name="Cheng J.-F."/>
            <person name="Hugenholtz P."/>
            <person name="Woyke T."/>
            <person name="Wu D."/>
            <person name="Pukall R."/>
            <person name="Steenblock K."/>
            <person name="Brambilla E."/>
            <person name="Klenk H.-P."/>
            <person name="Eisen J.A."/>
        </authorList>
    </citation>
    <scope>NUCLEOTIDE SEQUENCE [LARGE SCALE GENOMIC DNA]</scope>
    <source>
        <strain evidence="4">DSM 19664 / LMG 22246 / CIP 109416 / KR-200</strain>
    </source>
</reference>
<evidence type="ECO:0000256" key="2">
    <source>
        <dbReference type="SAM" id="SignalP"/>
    </source>
</evidence>
<dbReference type="PATRIC" id="fig|937777.3.peg.3359"/>